<dbReference type="InterPro" id="IPR035969">
    <property type="entry name" value="Rab-GAP_TBC_sf"/>
</dbReference>
<dbReference type="SMART" id="SM00164">
    <property type="entry name" value="TBC"/>
    <property type="match status" value="1"/>
</dbReference>
<comment type="caution">
    <text evidence="2">The sequence shown here is derived from an EMBL/GenBank/DDBJ whole genome shotgun (WGS) entry which is preliminary data.</text>
</comment>
<dbReference type="Gene3D" id="1.10.472.80">
    <property type="entry name" value="Ypt/Rab-GAP domain of gyp1p, domain 3"/>
    <property type="match status" value="1"/>
</dbReference>
<dbReference type="EMBL" id="CAUYUJ010006537">
    <property type="protein sequence ID" value="CAK0817718.1"/>
    <property type="molecule type" value="Genomic_DNA"/>
</dbReference>
<dbReference type="Pfam" id="PF00566">
    <property type="entry name" value="RabGAP-TBC"/>
    <property type="match status" value="1"/>
</dbReference>
<feature type="non-terminal residue" evidence="2">
    <location>
        <position position="227"/>
    </location>
</feature>
<proteinExistence type="predicted"/>
<dbReference type="PANTHER" id="PTHR22957">
    <property type="entry name" value="TBC1 DOMAIN FAMILY MEMBER GTPASE-ACTIVATING PROTEIN"/>
    <property type="match status" value="1"/>
</dbReference>
<evidence type="ECO:0000259" key="1">
    <source>
        <dbReference type="PROSITE" id="PS50086"/>
    </source>
</evidence>
<sequence length="227" mass="26107">MLQEIQNDVDRTRKDFEFFTRPATRQALQTVLFIYARLNPGVRYVQGMNEVAAVLLYVLSGDAESAEADTFWCFSELMVEIKEGFMQTMDQTAEGVNGLVEGVTQLLRSYDVELARHLRHSELPPFVWVFRWCTVLFAQELTLPDCIRLWDSLIADPHRFQFLTHTAVAVVLERREELLGLGKQFALAEALQAAPRQCDLEALMRRARAICAFERRCDAPRFPPRPP</sequence>
<name>A0ABN9RI40_9DINO</name>
<accession>A0ABN9RI40</accession>
<dbReference type="SUPFAM" id="SSF47923">
    <property type="entry name" value="Ypt/Rab-GAP domain of gyp1p"/>
    <property type="match status" value="2"/>
</dbReference>
<dbReference type="Gene3D" id="1.10.8.270">
    <property type="entry name" value="putative rabgap domain of human tbc1 domain family member 14 like domains"/>
    <property type="match status" value="1"/>
</dbReference>
<evidence type="ECO:0000313" key="3">
    <source>
        <dbReference type="Proteomes" id="UP001189429"/>
    </source>
</evidence>
<keyword evidence="3" id="KW-1185">Reference proteome</keyword>
<dbReference type="PANTHER" id="PTHR22957:SF27">
    <property type="entry name" value="TBC1 DOMAIN FAMILY MEMBER 13"/>
    <property type="match status" value="1"/>
</dbReference>
<dbReference type="PROSITE" id="PS50086">
    <property type="entry name" value="TBC_RABGAP"/>
    <property type="match status" value="1"/>
</dbReference>
<gene>
    <name evidence="2" type="ORF">PCOR1329_LOCUS20226</name>
</gene>
<feature type="domain" description="Rab-GAP TBC" evidence="1">
    <location>
        <begin position="1"/>
        <end position="157"/>
    </location>
</feature>
<dbReference type="InterPro" id="IPR000195">
    <property type="entry name" value="Rab-GAP-TBC_dom"/>
</dbReference>
<reference evidence="2" key="1">
    <citation type="submission" date="2023-10" db="EMBL/GenBank/DDBJ databases">
        <authorList>
            <person name="Chen Y."/>
            <person name="Shah S."/>
            <person name="Dougan E. K."/>
            <person name="Thang M."/>
            <person name="Chan C."/>
        </authorList>
    </citation>
    <scope>NUCLEOTIDE SEQUENCE [LARGE SCALE GENOMIC DNA]</scope>
</reference>
<evidence type="ECO:0000313" key="2">
    <source>
        <dbReference type="EMBL" id="CAK0817718.1"/>
    </source>
</evidence>
<protein>
    <recommendedName>
        <fullName evidence="1">Rab-GAP TBC domain-containing protein</fullName>
    </recommendedName>
</protein>
<dbReference type="Proteomes" id="UP001189429">
    <property type="component" value="Unassembled WGS sequence"/>
</dbReference>
<organism evidence="2 3">
    <name type="scientific">Prorocentrum cordatum</name>
    <dbReference type="NCBI Taxonomy" id="2364126"/>
    <lineage>
        <taxon>Eukaryota</taxon>
        <taxon>Sar</taxon>
        <taxon>Alveolata</taxon>
        <taxon>Dinophyceae</taxon>
        <taxon>Prorocentrales</taxon>
        <taxon>Prorocentraceae</taxon>
        <taxon>Prorocentrum</taxon>
    </lineage>
</organism>